<comment type="subunit">
    <text evidence="7">Forms a heterodimer with the catalytic subunit Mettl1. Interacts with mei-P26 and weakly interacts with bgcn; required for the function or formation of the mei-P26-bgcn-bam-sxl complex. Interacts with nanos; may be involved in mei-P26-dependent derepression of the BMP signaling pathway. Interacts with Myc; the interaction may be mediated by mei-P26 and may be involved in the regulation of ribosome biogenesis.</text>
</comment>
<dbReference type="HAMAP" id="MF_03056">
    <property type="entry name" value="TRM82"/>
    <property type="match status" value="1"/>
</dbReference>
<dbReference type="Pfam" id="PF00400">
    <property type="entry name" value="WD40"/>
    <property type="match status" value="2"/>
</dbReference>
<keyword evidence="4 8" id="KW-0677">Repeat</keyword>
<feature type="repeat" description="WD" evidence="9">
    <location>
        <begin position="193"/>
        <end position="232"/>
    </location>
</feature>
<dbReference type="InterPro" id="IPR036322">
    <property type="entry name" value="WD40_repeat_dom_sf"/>
</dbReference>
<dbReference type="STRING" id="103827.A0A0N5D5B1"/>
<dbReference type="GO" id="GO:0106004">
    <property type="term" value="P:tRNA (guanine-N7)-methylation"/>
    <property type="evidence" value="ECO:0007669"/>
    <property type="project" value="UniProtKB-UniRule"/>
</dbReference>
<dbReference type="InterPro" id="IPR028884">
    <property type="entry name" value="Trm82"/>
</dbReference>
<evidence type="ECO:0000313" key="12">
    <source>
        <dbReference type="WBParaSite" id="TCLT_0000818901-mRNA-1"/>
    </source>
</evidence>
<dbReference type="SMART" id="SM00320">
    <property type="entry name" value="WD40"/>
    <property type="match status" value="3"/>
</dbReference>
<comment type="function">
    <text evidence="6">Required for the Mettl1-dependent formation of N(7)-methylguanine at position 46 (m7G46) in tRNA. In the Mettl1-wuho methyltransferase complex, it is required to stabilize and induce conformational changes of the catalytic subunit. Required for binding of nanos mRNA and repression of translation by the mei-P26-bgcn-bam-sxl complex. May cooperate with mei-P26 and nanos to derepress the BMP signaling pathway. May cooperate with mei-P26 to suppress expression of a subset of microRNAs. May cooperate with mei-P26 to regulate bam expression levels in germline cells during gametogenesis. Required to promote mitosis to meiosis transition during gametogenesis. May regulate germline cell division in part by regulating ribosome biogenesis.</text>
</comment>
<dbReference type="WBParaSite" id="TCLT_0000818901-mRNA-1">
    <property type="protein sequence ID" value="TCLT_0000818901-mRNA-1"/>
    <property type="gene ID" value="TCLT_0000818901"/>
</dbReference>
<proteinExistence type="inferred from homology"/>
<reference evidence="10 11" key="2">
    <citation type="submission" date="2018-11" db="EMBL/GenBank/DDBJ databases">
        <authorList>
            <consortium name="Pathogen Informatics"/>
        </authorList>
    </citation>
    <scope>NUCLEOTIDE SEQUENCE [LARGE SCALE GENOMIC DNA]</scope>
</reference>
<dbReference type="Gene3D" id="2.130.10.10">
    <property type="entry name" value="YVTN repeat-like/Quinoprotein amine dehydrogenase"/>
    <property type="match status" value="1"/>
</dbReference>
<dbReference type="GO" id="GO:0005829">
    <property type="term" value="C:cytosol"/>
    <property type="evidence" value="ECO:0007669"/>
    <property type="project" value="TreeGrafter"/>
</dbReference>
<evidence type="ECO:0000256" key="7">
    <source>
        <dbReference type="ARBA" id="ARBA00093542"/>
    </source>
</evidence>
<keyword evidence="11" id="KW-1185">Reference proteome</keyword>
<gene>
    <name evidence="10" type="ORF">TCLT_LOCUS8178</name>
</gene>
<dbReference type="AlphaFoldDB" id="A0A0N5D5B1"/>
<evidence type="ECO:0000313" key="11">
    <source>
        <dbReference type="Proteomes" id="UP000276776"/>
    </source>
</evidence>
<dbReference type="EMBL" id="UYYF01004594">
    <property type="protein sequence ID" value="VDN05707.1"/>
    <property type="molecule type" value="Genomic_DNA"/>
</dbReference>
<evidence type="ECO:0000256" key="2">
    <source>
        <dbReference type="ARBA" id="ARBA00022574"/>
    </source>
</evidence>
<dbReference type="UniPathway" id="UPA00989"/>
<evidence type="ECO:0000256" key="1">
    <source>
        <dbReference type="ARBA" id="ARBA00004123"/>
    </source>
</evidence>
<evidence type="ECO:0000256" key="6">
    <source>
        <dbReference type="ARBA" id="ARBA00093337"/>
    </source>
</evidence>
<evidence type="ECO:0000313" key="10">
    <source>
        <dbReference type="EMBL" id="VDN05707.1"/>
    </source>
</evidence>
<keyword evidence="3 8" id="KW-0819">tRNA processing</keyword>
<dbReference type="SUPFAM" id="SSF50978">
    <property type="entry name" value="WD40 repeat-like"/>
    <property type="match status" value="1"/>
</dbReference>
<protein>
    <recommendedName>
        <fullName evidence="8">tRNA (guanine-N(7)-)-methyltransferase non-catalytic subunit</fullName>
    </recommendedName>
    <alternativeName>
        <fullName evidence="8">WD repeat-containing protein 4 homolog</fullName>
    </alternativeName>
</protein>
<dbReference type="GO" id="GO:0005634">
    <property type="term" value="C:nucleus"/>
    <property type="evidence" value="ECO:0007669"/>
    <property type="project" value="UniProtKB-SubCell"/>
</dbReference>
<dbReference type="PANTHER" id="PTHR16288">
    <property type="entry name" value="WD40 REPEAT PROTEIN 4"/>
    <property type="match status" value="1"/>
</dbReference>
<comment type="similarity">
    <text evidence="8">Belongs to the WD repeat TRM82 family.</text>
</comment>
<dbReference type="Proteomes" id="UP000276776">
    <property type="component" value="Unassembled WGS sequence"/>
</dbReference>
<dbReference type="InterPro" id="IPR001680">
    <property type="entry name" value="WD40_rpt"/>
</dbReference>
<comment type="pathway">
    <text evidence="8">tRNA modification; N(7)-methylguanine-tRNA biosynthesis.</text>
</comment>
<dbReference type="PANTHER" id="PTHR16288:SF0">
    <property type="entry name" value="TRNA (GUANINE-N(7)-)-METHYLTRANSFERASE NON-CATALYTIC SUBUNIT WDR4"/>
    <property type="match status" value="1"/>
</dbReference>
<comment type="subcellular location">
    <subcellularLocation>
        <location evidence="1 8">Nucleus</location>
    </subcellularLocation>
</comment>
<evidence type="ECO:0000256" key="9">
    <source>
        <dbReference type="PROSITE-ProRule" id="PRU00221"/>
    </source>
</evidence>
<evidence type="ECO:0000256" key="8">
    <source>
        <dbReference type="HAMAP-Rule" id="MF_03056"/>
    </source>
</evidence>
<accession>A0A0N5D5B1</accession>
<dbReference type="GO" id="GO:0043527">
    <property type="term" value="C:tRNA methyltransferase complex"/>
    <property type="evidence" value="ECO:0007669"/>
    <property type="project" value="TreeGrafter"/>
</dbReference>
<evidence type="ECO:0000256" key="4">
    <source>
        <dbReference type="ARBA" id="ARBA00022737"/>
    </source>
</evidence>
<dbReference type="OMA" id="IFEHCKT"/>
<dbReference type="InterPro" id="IPR019775">
    <property type="entry name" value="WD40_repeat_CS"/>
</dbReference>
<comment type="function">
    <text evidence="8">Required for the formation of N(7)-methylguanine at position 46 (m7G46) in tRNA. In the complex, it is required to stabilize and induce conformational changes of the catalytic subunit.</text>
</comment>
<organism evidence="12">
    <name type="scientific">Thelazia callipaeda</name>
    <name type="common">Oriental eyeworm</name>
    <name type="synonym">Parasitic nematode</name>
    <dbReference type="NCBI Taxonomy" id="103827"/>
    <lineage>
        <taxon>Eukaryota</taxon>
        <taxon>Metazoa</taxon>
        <taxon>Ecdysozoa</taxon>
        <taxon>Nematoda</taxon>
        <taxon>Chromadorea</taxon>
        <taxon>Rhabditida</taxon>
        <taxon>Spirurina</taxon>
        <taxon>Spiruromorpha</taxon>
        <taxon>Thelazioidea</taxon>
        <taxon>Thelaziidae</taxon>
        <taxon>Thelazia</taxon>
    </lineage>
</organism>
<keyword evidence="5 8" id="KW-0539">Nucleus</keyword>
<evidence type="ECO:0000256" key="3">
    <source>
        <dbReference type="ARBA" id="ARBA00022694"/>
    </source>
</evidence>
<dbReference type="InterPro" id="IPR015943">
    <property type="entry name" value="WD40/YVTN_repeat-like_dom_sf"/>
</dbReference>
<keyword evidence="2 8" id="KW-0853">WD repeat</keyword>
<dbReference type="PROSITE" id="PS50294">
    <property type="entry name" value="WD_REPEATS_REGION"/>
    <property type="match status" value="1"/>
</dbReference>
<dbReference type="OrthoDB" id="371245at2759"/>
<dbReference type="PROSITE" id="PS50082">
    <property type="entry name" value="WD_REPEATS_2"/>
    <property type="match status" value="1"/>
</dbReference>
<reference evidence="12" key="1">
    <citation type="submission" date="2017-02" db="UniProtKB">
        <authorList>
            <consortium name="WormBaseParasite"/>
        </authorList>
    </citation>
    <scope>IDENTIFICATION</scope>
</reference>
<evidence type="ECO:0000256" key="5">
    <source>
        <dbReference type="ARBA" id="ARBA00023242"/>
    </source>
</evidence>
<sequence>MARIHIGKDRLYVASGRNIFELSCSVNSDVTKIKLHRNISVPFNNLSRTVKNSDNNQILASALSYDNTMFAVATSSKQCFIYDILNDWIEVRPPAQLSKAPTAIIFDTSKKFVIISDRSGNVRRYHLEKMNFEKNTVCHSLEEKTEGELLLGHVSMVLDIVLSEEGRFLISADRDEKIRISRYPQCYIIHQFCLGHTSYVNSINSKGSLVFSAGGDGTLRVWNIDNGEQLAQCNCFEKKSVLCCKMFLSSTSEIIKLAVVFQSCANVQIITFIERDKSFQFEEMTCSECIFDIAVDEDEINVWAITKSGIALGRVGGSRLELVSGIDESVKNSLGSFEVVQLPLERKTGFNNIEDYKRRKHERISRKKQKLSFRSA</sequence>
<name>A0A0N5D5B1_THECL</name>
<dbReference type="PROSITE" id="PS00678">
    <property type="entry name" value="WD_REPEATS_1"/>
    <property type="match status" value="1"/>
</dbReference>